<accession>A0ABS0SCV0</accession>
<evidence type="ECO:0000256" key="6">
    <source>
        <dbReference type="SAM" id="SignalP"/>
    </source>
</evidence>
<dbReference type="RefSeq" id="WP_198476541.1">
    <property type="nucleotide sequence ID" value="NZ_JADGMQ010000006.1"/>
</dbReference>
<keyword evidence="5" id="KW-0998">Cell outer membrane</keyword>
<keyword evidence="4" id="KW-0472">Membrane</keyword>
<gene>
    <name evidence="7" type="ORF">IOD40_10725</name>
</gene>
<comment type="similarity">
    <text evidence="2">Belongs to the MipA/OmpV family.</text>
</comment>
<organism evidence="7 8">
    <name type="scientific">Aquamicrobium zhengzhouense</name>
    <dbReference type="NCBI Taxonomy" id="2781738"/>
    <lineage>
        <taxon>Bacteria</taxon>
        <taxon>Pseudomonadati</taxon>
        <taxon>Pseudomonadota</taxon>
        <taxon>Alphaproteobacteria</taxon>
        <taxon>Hyphomicrobiales</taxon>
        <taxon>Phyllobacteriaceae</taxon>
        <taxon>Aquamicrobium</taxon>
    </lineage>
</organism>
<feature type="chain" id="PRO_5045716091" evidence="6">
    <location>
        <begin position="21"/>
        <end position="265"/>
    </location>
</feature>
<dbReference type="Proteomes" id="UP000601789">
    <property type="component" value="Unassembled WGS sequence"/>
</dbReference>
<reference evidence="7 8" key="1">
    <citation type="submission" date="2020-10" db="EMBL/GenBank/DDBJ databases">
        <title>Aquamicrobium zhengzhouensis sp. nov., a exopolysaccharide producing bacterium isolated from farmland soil.</title>
        <authorList>
            <person name="Wang X."/>
        </authorList>
    </citation>
    <scope>NUCLEOTIDE SEQUENCE [LARGE SCALE GENOMIC DNA]</scope>
    <source>
        <strain evidence="8">cd-1</strain>
    </source>
</reference>
<evidence type="ECO:0000256" key="3">
    <source>
        <dbReference type="ARBA" id="ARBA00022729"/>
    </source>
</evidence>
<dbReference type="InterPro" id="IPR010583">
    <property type="entry name" value="MipA"/>
</dbReference>
<evidence type="ECO:0000313" key="8">
    <source>
        <dbReference type="Proteomes" id="UP000601789"/>
    </source>
</evidence>
<evidence type="ECO:0000256" key="4">
    <source>
        <dbReference type="ARBA" id="ARBA00023136"/>
    </source>
</evidence>
<protein>
    <submittedName>
        <fullName evidence="7">MipA/OmpV family protein</fullName>
    </submittedName>
</protein>
<name>A0ABS0SCV0_9HYPH</name>
<comment type="subcellular location">
    <subcellularLocation>
        <location evidence="1">Cell outer membrane</location>
    </subcellularLocation>
</comment>
<dbReference type="PANTHER" id="PTHR38776:SF1">
    <property type="entry name" value="MLTA-INTERACTING PROTEIN-RELATED"/>
    <property type="match status" value="1"/>
</dbReference>
<keyword evidence="3 6" id="KW-0732">Signal</keyword>
<dbReference type="PANTHER" id="PTHR38776">
    <property type="entry name" value="MLTA-INTERACTING PROTEIN-RELATED"/>
    <property type="match status" value="1"/>
</dbReference>
<evidence type="ECO:0000256" key="1">
    <source>
        <dbReference type="ARBA" id="ARBA00004442"/>
    </source>
</evidence>
<sequence length="265" mass="28409">MKFGKLICTAAVLALGTAHASAESWFSGDWYLKVGGAVLSKPKFDGASKNKFAFQPMISLGKAGPSAKFSSRNDNISFALIDNGMIRAGAAGKLIFKRDEGDHYDLRGLSPVRFGGELGGFAEFYPTDFARIRGEVRHGIRTHDAVVFDVAADAFFDMTETVQLSAGPRVSFATKDYFETYYGVNAAESAASGLSEYAPGGGMKSVGAGGAITWKTTNELTTSVFAEYERLMGPAAKSSLVRERGSKNQVTVGASATYRFDFSFR</sequence>
<evidence type="ECO:0000256" key="5">
    <source>
        <dbReference type="ARBA" id="ARBA00023237"/>
    </source>
</evidence>
<comment type="caution">
    <text evidence="7">The sequence shown here is derived from an EMBL/GenBank/DDBJ whole genome shotgun (WGS) entry which is preliminary data.</text>
</comment>
<proteinExistence type="inferred from homology"/>
<evidence type="ECO:0000313" key="7">
    <source>
        <dbReference type="EMBL" id="MBI1621135.1"/>
    </source>
</evidence>
<evidence type="ECO:0000256" key="2">
    <source>
        <dbReference type="ARBA" id="ARBA00005722"/>
    </source>
</evidence>
<feature type="signal peptide" evidence="6">
    <location>
        <begin position="1"/>
        <end position="20"/>
    </location>
</feature>
<dbReference type="Pfam" id="PF06629">
    <property type="entry name" value="MipA"/>
    <property type="match status" value="1"/>
</dbReference>
<keyword evidence="8" id="KW-1185">Reference proteome</keyword>
<dbReference type="EMBL" id="JADGMQ010000006">
    <property type="protein sequence ID" value="MBI1621135.1"/>
    <property type="molecule type" value="Genomic_DNA"/>
</dbReference>